<feature type="binding site" evidence="12">
    <location>
        <position position="104"/>
    </location>
    <ligand>
        <name>Zn(2+)</name>
        <dbReference type="ChEBI" id="CHEBI:29105"/>
        <label>1</label>
        <note>catalytic</note>
    </ligand>
</feature>
<dbReference type="SMART" id="SM00849">
    <property type="entry name" value="Lactamase_B"/>
    <property type="match status" value="1"/>
</dbReference>
<comment type="subcellular location">
    <subcellularLocation>
        <location evidence="9">Cytoplasm</location>
    </subcellularLocation>
</comment>
<keyword evidence="2 9" id="KW-0540">Nuclease</keyword>
<feature type="binding site" evidence="12">
    <location>
        <position position="100"/>
    </location>
    <ligand>
        <name>Zn(2+)</name>
        <dbReference type="ChEBI" id="CHEBI:29105"/>
        <label>1</label>
        <note>catalytic</note>
    </ligand>
</feature>
<feature type="binding site" evidence="12">
    <location>
        <position position="418"/>
    </location>
    <ligand>
        <name>Zn(2+)</name>
        <dbReference type="ChEBI" id="CHEBI:29105"/>
        <label>1</label>
        <note>catalytic</note>
    </ligand>
</feature>
<dbReference type="InterPro" id="IPR055132">
    <property type="entry name" value="RNase_J_b_CASP"/>
</dbReference>
<dbReference type="EC" id="3.1.-.-" evidence="9"/>
<keyword evidence="3 12" id="KW-0479">Metal-binding</keyword>
<dbReference type="InterPro" id="IPR042173">
    <property type="entry name" value="RNase_J_2"/>
</dbReference>
<dbReference type="Gene3D" id="3.60.15.10">
    <property type="entry name" value="Ribonuclease Z/Hydroxyacylglutathione hydrolase-like"/>
    <property type="match status" value="1"/>
</dbReference>
<dbReference type="Gene3D" id="3.40.50.10710">
    <property type="entry name" value="Metallo-hydrolase/oxidoreductase"/>
    <property type="match status" value="1"/>
</dbReference>
<dbReference type="NCBIfam" id="TIGR00649">
    <property type="entry name" value="MG423"/>
    <property type="match status" value="1"/>
</dbReference>
<dbReference type="PANTHER" id="PTHR43694">
    <property type="entry name" value="RIBONUCLEASE J"/>
    <property type="match status" value="1"/>
</dbReference>
<feature type="binding site" evidence="12">
    <location>
        <position position="191"/>
    </location>
    <ligand>
        <name>Zn(2+)</name>
        <dbReference type="ChEBI" id="CHEBI:29105"/>
        <label>1</label>
        <note>catalytic</note>
    </ligand>
</feature>
<evidence type="ECO:0000313" key="15">
    <source>
        <dbReference type="EMBL" id="MYE38146.1"/>
    </source>
</evidence>
<name>A0A845DIX6_9BACT</name>
<feature type="region of interest" description="Disordered" evidence="13">
    <location>
        <begin position="1"/>
        <end position="32"/>
    </location>
</feature>
<dbReference type="Gene3D" id="3.10.20.580">
    <property type="match status" value="1"/>
</dbReference>
<evidence type="ECO:0000256" key="9">
    <source>
        <dbReference type="HAMAP-Rule" id="MF_01491"/>
    </source>
</evidence>
<dbReference type="AlphaFoldDB" id="A0A845DIX6"/>
<evidence type="ECO:0000256" key="1">
    <source>
        <dbReference type="ARBA" id="ARBA00022490"/>
    </source>
</evidence>
<dbReference type="GO" id="GO:0006364">
    <property type="term" value="P:rRNA processing"/>
    <property type="evidence" value="ECO:0007669"/>
    <property type="project" value="UniProtKB-UniRule"/>
</dbReference>
<dbReference type="SUPFAM" id="SSF56281">
    <property type="entry name" value="Metallo-hydrolase/oxidoreductase"/>
    <property type="match status" value="1"/>
</dbReference>
<proteinExistence type="inferred from homology"/>
<evidence type="ECO:0000256" key="13">
    <source>
        <dbReference type="SAM" id="MobiDB-lite"/>
    </source>
</evidence>
<evidence type="ECO:0000256" key="11">
    <source>
        <dbReference type="PIRSR" id="PIRSR004803-2"/>
    </source>
</evidence>
<feature type="binding site" evidence="12">
    <location>
        <position position="76"/>
    </location>
    <ligand>
        <name>Zn(2+)</name>
        <dbReference type="ChEBI" id="CHEBI:29105"/>
        <label>1</label>
        <note>catalytic</note>
    </ligand>
</feature>
<protein>
    <recommendedName>
        <fullName evidence="9">Ribonuclease J</fullName>
        <shortName evidence="9">RNase J</shortName>
        <ecNumber evidence="9">3.1.-.-</ecNumber>
    </recommendedName>
</protein>
<comment type="subunit">
    <text evidence="9">Homodimer, may be a subunit of the RNA degradosome.</text>
</comment>
<evidence type="ECO:0000259" key="14">
    <source>
        <dbReference type="SMART" id="SM00849"/>
    </source>
</evidence>
<dbReference type="InterPro" id="IPR004613">
    <property type="entry name" value="RNase_J"/>
</dbReference>
<comment type="caution">
    <text evidence="15">The sequence shown here is derived from an EMBL/GenBank/DDBJ whole genome shotgun (WGS) entry which is preliminary data.</text>
</comment>
<evidence type="ECO:0000256" key="8">
    <source>
        <dbReference type="ARBA" id="ARBA00022884"/>
    </source>
</evidence>
<dbReference type="PANTHER" id="PTHR43694:SF1">
    <property type="entry name" value="RIBONUCLEASE J"/>
    <property type="match status" value="1"/>
</dbReference>
<feature type="binding site" evidence="12">
    <location>
        <position position="74"/>
    </location>
    <ligand>
        <name>Zn(2+)</name>
        <dbReference type="ChEBI" id="CHEBI:29105"/>
        <label>1</label>
        <note>catalytic</note>
    </ligand>
</feature>
<evidence type="ECO:0000256" key="5">
    <source>
        <dbReference type="ARBA" id="ARBA00022801"/>
    </source>
</evidence>
<comment type="cofactor">
    <cofactor evidence="12">
        <name>Ca(2+)</name>
        <dbReference type="ChEBI" id="CHEBI:29108"/>
    </cofactor>
    <text evidence="12">Binds 1 Ca(2+) cation per subunit. Seen in 1 crystal structure, it is not clear if it is physiologically important.</text>
</comment>
<dbReference type="InterPro" id="IPR011108">
    <property type="entry name" value="RMMBL"/>
</dbReference>
<dbReference type="GO" id="GO:0003723">
    <property type="term" value="F:RNA binding"/>
    <property type="evidence" value="ECO:0007669"/>
    <property type="project" value="UniProtKB-UniRule"/>
</dbReference>
<comment type="similarity">
    <text evidence="9">Belongs to the metallo-beta-lactamase superfamily. RNA-metabolizing metallo-beta-lactamase-like family. Bacterial RNase J subfamily.</text>
</comment>
<evidence type="ECO:0000256" key="3">
    <source>
        <dbReference type="ARBA" id="ARBA00022723"/>
    </source>
</evidence>
<feature type="compositionally biased region" description="Basic residues" evidence="13">
    <location>
        <begin position="8"/>
        <end position="23"/>
    </location>
</feature>
<evidence type="ECO:0000256" key="10">
    <source>
        <dbReference type="PIRSR" id="PIRSR004803-1"/>
    </source>
</evidence>
<dbReference type="InterPro" id="IPR036866">
    <property type="entry name" value="RibonucZ/Hydroxyglut_hydro"/>
</dbReference>
<feature type="binding site" evidence="12">
    <location>
        <position position="102"/>
    </location>
    <ligand>
        <name>Zn(2+)</name>
        <dbReference type="ChEBI" id="CHEBI:29105"/>
        <label>1</label>
        <note>catalytic</note>
    </ligand>
</feature>
<dbReference type="Pfam" id="PF00753">
    <property type="entry name" value="Lactamase_B"/>
    <property type="match status" value="1"/>
</dbReference>
<evidence type="ECO:0000256" key="7">
    <source>
        <dbReference type="ARBA" id="ARBA00022839"/>
    </source>
</evidence>
<dbReference type="GO" id="GO:0005737">
    <property type="term" value="C:cytoplasm"/>
    <property type="evidence" value="ECO:0007669"/>
    <property type="project" value="UniProtKB-SubCell"/>
</dbReference>
<dbReference type="Pfam" id="PF22505">
    <property type="entry name" value="RNase_J_b_CASP"/>
    <property type="match status" value="1"/>
</dbReference>
<dbReference type="HAMAP" id="MF_01491">
    <property type="entry name" value="RNase_J_bact"/>
    <property type="match status" value="1"/>
</dbReference>
<evidence type="ECO:0000256" key="6">
    <source>
        <dbReference type="ARBA" id="ARBA00022833"/>
    </source>
</evidence>
<dbReference type="GO" id="GO:0004521">
    <property type="term" value="F:RNA endonuclease activity"/>
    <property type="evidence" value="ECO:0007669"/>
    <property type="project" value="UniProtKB-UniRule"/>
</dbReference>
<evidence type="ECO:0000256" key="2">
    <source>
        <dbReference type="ARBA" id="ARBA00022722"/>
    </source>
</evidence>
<feature type="binding site" evidence="12">
    <location>
        <position position="473"/>
    </location>
    <ligand>
        <name>Ca(2+)</name>
        <dbReference type="ChEBI" id="CHEBI:29108"/>
    </ligand>
</feature>
<dbReference type="GO" id="GO:0004534">
    <property type="term" value="F:5'-3' RNA exonuclease activity"/>
    <property type="evidence" value="ECO:0007669"/>
    <property type="project" value="UniProtKB-UniRule"/>
</dbReference>
<dbReference type="CDD" id="cd07714">
    <property type="entry name" value="RNaseJ_MBL-fold"/>
    <property type="match status" value="1"/>
</dbReference>
<dbReference type="InterPro" id="IPR001279">
    <property type="entry name" value="Metallo-B-lactamas"/>
</dbReference>
<keyword evidence="12" id="KW-0106">Calcium</keyword>
<dbReference type="GO" id="GO:0008270">
    <property type="term" value="F:zinc ion binding"/>
    <property type="evidence" value="ECO:0007669"/>
    <property type="project" value="InterPro"/>
</dbReference>
<feature type="binding site" evidence="9 11">
    <location>
        <begin position="392"/>
        <end position="396"/>
    </location>
    <ligand>
        <name>substrate</name>
    </ligand>
</feature>
<evidence type="ECO:0000256" key="12">
    <source>
        <dbReference type="PIRSR" id="PIRSR004803-3"/>
    </source>
</evidence>
<sequence length="586" mass="65377">MPTEYSSKKKRTPKKSIQPKKHTSNPQTSSENKLRIINVGGLEEIGRNMSIFEYNNQVLIIDMGIQFPESDMPGIDYIIPNISYLTENKEKQIVGVIITHGHMDHFGAIPHLIPKLGYPPLFAARLTKGIIMKRQTDFPESGDIKITEFSKDETLSLSPFTVEFFHVNHNIPDSVGVVIHSPAGTVMHTGDFKFDHAPIGDHPADLQRIVTLGSKGVDVLLSDSTNSESPGYTISESVVQRNLEEIIKNIDGRVIAATFGSLTSRIQQFVNIAEKHGRYVALDGYSMRTNFEIAKELGYVVAKKGTVIPIKDVHEYPENKIIVVCTGAQGEGEAVLMRIANKEHRFVQLHAGDSVIFSSSVVPGNERSVQILKDVLMTQGAKIYHSQLMDIHASGHAQAEDLKLMLNLTKPAHLIPIHGHRYMRQIHADLAEEVGIPKENIAVIDNGYVITLDKKKKMTITKERINTSYVMVDGLGIGDVGQVVLRDRQILSEDGMIVIIAIVDTNTGRVRGNSDIISRGFVYLRESKPLLADIRKYTKKIVEQSATGEHTMNTDYIKENMRDQLGKLIFQKTKRRPMILPVVIEV</sequence>
<keyword evidence="5 9" id="KW-0378">Hydrolase</keyword>
<dbReference type="Pfam" id="PF07521">
    <property type="entry name" value="RMMBL"/>
    <property type="match status" value="1"/>
</dbReference>
<comment type="function">
    <text evidence="9">An RNase that has 5'-3' exonuclease and possibly endonuclease activity. Involved in maturation of rRNA and in some organisms also mRNA maturation and/or decay.</text>
</comment>
<organism evidence="15 16">
    <name type="scientific">Candidatus Spechtbacteria bacterium SB0662_bin_43</name>
    <dbReference type="NCBI Taxonomy" id="2604897"/>
    <lineage>
        <taxon>Bacteria</taxon>
        <taxon>Candidatus Spechtiibacteriota</taxon>
    </lineage>
</organism>
<feature type="active site" description="Proton acceptor" evidence="10">
    <location>
        <position position="396"/>
    </location>
</feature>
<evidence type="ECO:0000313" key="16">
    <source>
        <dbReference type="Proteomes" id="UP000449092"/>
    </source>
</evidence>
<keyword evidence="1 9" id="KW-0963">Cytoplasm</keyword>
<keyword evidence="7 9" id="KW-0269">Exonuclease</keyword>
<accession>A0A845DIX6</accession>
<feature type="active site" description="Proton donor" evidence="10">
    <location>
        <position position="223"/>
    </location>
</feature>
<keyword evidence="4 9" id="KW-0255">Endonuclease</keyword>
<feature type="binding site" evidence="12">
    <location>
        <position position="105"/>
    </location>
    <ligand>
        <name>Zn(2+)</name>
        <dbReference type="ChEBI" id="CHEBI:29105"/>
        <label>1</label>
        <note>catalytic</note>
    </ligand>
</feature>
<dbReference type="Pfam" id="PF17770">
    <property type="entry name" value="RNase_J_C"/>
    <property type="match status" value="1"/>
</dbReference>
<evidence type="ECO:0000256" key="4">
    <source>
        <dbReference type="ARBA" id="ARBA00022759"/>
    </source>
</evidence>
<gene>
    <name evidence="9" type="primary">rnj</name>
    <name evidence="15" type="ORF">F4X82_01325</name>
</gene>
<keyword evidence="9" id="KW-0698">rRNA processing</keyword>
<keyword evidence="6 12" id="KW-0862">Zinc</keyword>
<feature type="binding site" evidence="12">
    <location>
        <position position="169"/>
    </location>
    <ligand>
        <name>Zn(2+)</name>
        <dbReference type="ChEBI" id="CHEBI:29105"/>
        <label>1</label>
        <note>catalytic</note>
    </ligand>
</feature>
<dbReference type="Proteomes" id="UP000449092">
    <property type="component" value="Unassembled WGS sequence"/>
</dbReference>
<dbReference type="InterPro" id="IPR030854">
    <property type="entry name" value="RNase_J_bac"/>
</dbReference>
<comment type="cofactor">
    <cofactor evidence="12">
        <name>Zn(2+)</name>
        <dbReference type="ChEBI" id="CHEBI:29105"/>
    </cofactor>
    <text evidence="12">Binds 2 Zn(2+) ions per subunit. It is not clear if Zn(2+) or Mg(2+) is physiologically important.</text>
</comment>
<reference evidence="15 16" key="1">
    <citation type="submission" date="2019-09" db="EMBL/GenBank/DDBJ databases">
        <title>Characterisation of the sponge microbiome using genome-centric metagenomics.</title>
        <authorList>
            <person name="Engelberts J.P."/>
            <person name="Robbins S.J."/>
            <person name="De Goeij J.M."/>
            <person name="Aranda M."/>
            <person name="Bell S.C."/>
            <person name="Webster N.S."/>
        </authorList>
    </citation>
    <scope>NUCLEOTIDE SEQUENCE [LARGE SCALE GENOMIC DNA]</scope>
    <source>
        <strain evidence="15">SB0662_bin_43</strain>
    </source>
</reference>
<dbReference type="InterPro" id="IPR041636">
    <property type="entry name" value="RNase_J_C"/>
</dbReference>
<dbReference type="EMBL" id="VXOY01000011">
    <property type="protein sequence ID" value="MYE38146.1"/>
    <property type="molecule type" value="Genomic_DNA"/>
</dbReference>
<dbReference type="PIRSF" id="PIRSF004803">
    <property type="entry name" value="RnjA"/>
    <property type="match status" value="1"/>
</dbReference>
<keyword evidence="8 9" id="KW-0694">RNA-binding</keyword>
<feature type="domain" description="Metallo-beta-lactamase" evidence="14">
    <location>
        <begin position="46"/>
        <end position="250"/>
    </location>
</feature>